<protein>
    <submittedName>
        <fullName evidence="2">Uncharacterized protein</fullName>
    </submittedName>
</protein>
<feature type="region of interest" description="Disordered" evidence="1">
    <location>
        <begin position="14"/>
        <end position="99"/>
    </location>
</feature>
<dbReference type="EMBL" id="GBRH01201410">
    <property type="protein sequence ID" value="JAD96485.1"/>
    <property type="molecule type" value="Transcribed_RNA"/>
</dbReference>
<feature type="compositionally biased region" description="Low complexity" evidence="1">
    <location>
        <begin position="66"/>
        <end position="91"/>
    </location>
</feature>
<reference evidence="2" key="1">
    <citation type="submission" date="2014-09" db="EMBL/GenBank/DDBJ databases">
        <authorList>
            <person name="Magalhaes I.L.F."/>
            <person name="Oliveira U."/>
            <person name="Santos F.R."/>
            <person name="Vidigal T.H.D.A."/>
            <person name="Brescovit A.D."/>
            <person name="Santos A.J."/>
        </authorList>
    </citation>
    <scope>NUCLEOTIDE SEQUENCE</scope>
    <source>
        <tissue evidence="2">Shoot tissue taken approximately 20 cm above the soil surface</tissue>
    </source>
</reference>
<accession>A0A0A9EF21</accession>
<organism evidence="2">
    <name type="scientific">Arundo donax</name>
    <name type="common">Giant reed</name>
    <name type="synonym">Donax arundinaceus</name>
    <dbReference type="NCBI Taxonomy" id="35708"/>
    <lineage>
        <taxon>Eukaryota</taxon>
        <taxon>Viridiplantae</taxon>
        <taxon>Streptophyta</taxon>
        <taxon>Embryophyta</taxon>
        <taxon>Tracheophyta</taxon>
        <taxon>Spermatophyta</taxon>
        <taxon>Magnoliopsida</taxon>
        <taxon>Liliopsida</taxon>
        <taxon>Poales</taxon>
        <taxon>Poaceae</taxon>
        <taxon>PACMAD clade</taxon>
        <taxon>Arundinoideae</taxon>
        <taxon>Arundineae</taxon>
        <taxon>Arundo</taxon>
    </lineage>
</organism>
<dbReference type="AlphaFoldDB" id="A0A0A9EF21"/>
<name>A0A0A9EF21_ARUDO</name>
<proteinExistence type="predicted"/>
<feature type="compositionally biased region" description="Polar residues" evidence="1">
    <location>
        <begin position="15"/>
        <end position="27"/>
    </location>
</feature>
<evidence type="ECO:0000256" key="1">
    <source>
        <dbReference type="SAM" id="MobiDB-lite"/>
    </source>
</evidence>
<reference evidence="2" key="2">
    <citation type="journal article" date="2015" name="Data Brief">
        <title>Shoot transcriptome of the giant reed, Arundo donax.</title>
        <authorList>
            <person name="Barrero R.A."/>
            <person name="Guerrero F.D."/>
            <person name="Moolhuijzen P."/>
            <person name="Goolsby J.A."/>
            <person name="Tidwell J."/>
            <person name="Bellgard S.E."/>
            <person name="Bellgard M.I."/>
        </authorList>
    </citation>
    <scope>NUCLEOTIDE SEQUENCE</scope>
    <source>
        <tissue evidence="2">Shoot tissue taken approximately 20 cm above the soil surface</tissue>
    </source>
</reference>
<sequence length="139" mass="15756">MSGKPICQVKIVDCGQTSDINTQNQQRGEQEKKLSTVNDGCNAEGSVETKKPRSNDQQGKKRKYYSSDSYSSNTLDSRSYSSQSGSDSQSWSRKREEWKEAYRAEVEGRMGEMVREAFARERVNEMVREAIAQQALSEP</sequence>
<evidence type="ECO:0000313" key="2">
    <source>
        <dbReference type="EMBL" id="JAD96485.1"/>
    </source>
</evidence>